<feature type="region of interest" description="Disordered" evidence="1">
    <location>
        <begin position="1"/>
        <end position="50"/>
    </location>
</feature>
<dbReference type="Pfam" id="PF00188">
    <property type="entry name" value="CAP"/>
    <property type="match status" value="1"/>
</dbReference>
<dbReference type="eggNOG" id="COG2340">
    <property type="taxonomic scope" value="Bacteria"/>
</dbReference>
<sequence>MSRPYRIEPSTRSLTRAAHAAPSPRATLRPNPRAAGARASAPPRKAAKSKLTPNRLFGGFTAIVAAVIALSLLLRGSPSESPSWTPPARPATGAAPQAALASGPAHAATSAAPSPINVCSMSKDDANARGDSPFMTASAEPVALHPTRSQALPMDMATESLTLARQPADQAAFAFINLQRERVGLPAMGWQAGLAESALAHARYNARNGVSGHDEQPSMALYTGATSQSRIAAAWPTRFGAEIVADTHGRFAQSQDAIEGLFDAPFHRARVLSDALCVGAGATLDNGAGGQQSSLVVDFGGRRRAFRDSELIAYPFSGQPDAKTSWRAIETPNPLASAAPDLVGRVVGYPVTLNSAPDAWLSVRQFTIADPAGTFVPCVKADLTTNADDPDVATCVPVRPLKPFTNYTVSADGVLTRGTQVARDFHVSWTFTTGPAGAQDGLTDATPPDQRPSFEGP</sequence>
<accession>A4JFI4</accession>
<dbReference type="Proteomes" id="UP000002287">
    <property type="component" value="Chromosome 1"/>
</dbReference>
<dbReference type="InterPro" id="IPR014044">
    <property type="entry name" value="CAP_dom"/>
</dbReference>
<evidence type="ECO:0000259" key="3">
    <source>
        <dbReference type="Pfam" id="PF00188"/>
    </source>
</evidence>
<evidence type="ECO:0000313" key="4">
    <source>
        <dbReference type="EMBL" id="ABO55037.1"/>
    </source>
</evidence>
<feature type="compositionally biased region" description="Low complexity" evidence="1">
    <location>
        <begin position="32"/>
        <end position="44"/>
    </location>
</feature>
<dbReference type="Gene3D" id="3.40.33.10">
    <property type="entry name" value="CAP"/>
    <property type="match status" value="1"/>
</dbReference>
<dbReference type="PANTHER" id="PTHR31157:SF1">
    <property type="entry name" value="SCP DOMAIN-CONTAINING PROTEIN"/>
    <property type="match status" value="1"/>
</dbReference>
<feature type="compositionally biased region" description="Low complexity" evidence="1">
    <location>
        <begin position="90"/>
        <end position="112"/>
    </location>
</feature>
<dbReference type="SUPFAM" id="SSF55797">
    <property type="entry name" value="PR-1-like"/>
    <property type="match status" value="1"/>
</dbReference>
<dbReference type="HOGENOM" id="CLU_058967_1_0_4"/>
<dbReference type="InterPro" id="IPR035940">
    <property type="entry name" value="CAP_sf"/>
</dbReference>
<keyword evidence="2" id="KW-0472">Membrane</keyword>
<evidence type="ECO:0000313" key="5">
    <source>
        <dbReference type="Proteomes" id="UP000002287"/>
    </source>
</evidence>
<evidence type="ECO:0000256" key="1">
    <source>
        <dbReference type="SAM" id="MobiDB-lite"/>
    </source>
</evidence>
<dbReference type="EMBL" id="CP000614">
    <property type="protein sequence ID" value="ABO55037.1"/>
    <property type="molecule type" value="Genomic_DNA"/>
</dbReference>
<protein>
    <submittedName>
        <fullName evidence="4">Allergen V5/Tpx-1 family protein</fullName>
    </submittedName>
</protein>
<keyword evidence="2" id="KW-0812">Transmembrane</keyword>
<reference evidence="5" key="1">
    <citation type="submission" date="2007-03" db="EMBL/GenBank/DDBJ databases">
        <title>Complete sequence of chromosome 1 of Burkholderia vietnamiensis G4.</title>
        <authorList>
            <consortium name="US DOE Joint Genome Institute"/>
            <person name="Copeland A."/>
            <person name="Lucas S."/>
            <person name="Lapidus A."/>
            <person name="Barry K."/>
            <person name="Detter J.C."/>
            <person name="Glavina del Rio T."/>
            <person name="Hammon N."/>
            <person name="Israni S."/>
            <person name="Dalin E."/>
            <person name="Tice H."/>
            <person name="Pitluck S."/>
            <person name="Chain P."/>
            <person name="Malfatti S."/>
            <person name="Shin M."/>
            <person name="Vergez L."/>
            <person name="Schmutz J."/>
            <person name="Larimer F."/>
            <person name="Land M."/>
            <person name="Hauser L."/>
            <person name="Kyrpides N."/>
            <person name="Tiedje J."/>
            <person name="Richardson P."/>
        </authorList>
    </citation>
    <scope>NUCLEOTIDE SEQUENCE [LARGE SCALE GENOMIC DNA]</scope>
    <source>
        <strain evidence="5">G4 / LMG 22486</strain>
    </source>
</reference>
<feature type="region of interest" description="Disordered" evidence="1">
    <location>
        <begin position="78"/>
        <end position="112"/>
    </location>
</feature>
<dbReference type="AlphaFoldDB" id="A4JFI4"/>
<name>A4JFI4_BURVG</name>
<feature type="transmembrane region" description="Helical" evidence="2">
    <location>
        <begin position="56"/>
        <end position="74"/>
    </location>
</feature>
<keyword evidence="2" id="KW-1133">Transmembrane helix</keyword>
<organism evidence="4 5">
    <name type="scientific">Burkholderia vietnamiensis (strain G4 / LMG 22486)</name>
    <name type="common">Burkholderia cepacia (strain R1808)</name>
    <dbReference type="NCBI Taxonomy" id="269482"/>
    <lineage>
        <taxon>Bacteria</taxon>
        <taxon>Pseudomonadati</taxon>
        <taxon>Pseudomonadota</taxon>
        <taxon>Betaproteobacteria</taxon>
        <taxon>Burkholderiales</taxon>
        <taxon>Burkholderiaceae</taxon>
        <taxon>Burkholderia</taxon>
        <taxon>Burkholderia cepacia complex</taxon>
    </lineage>
</organism>
<evidence type="ECO:0000256" key="2">
    <source>
        <dbReference type="SAM" id="Phobius"/>
    </source>
</evidence>
<dbReference type="PANTHER" id="PTHR31157">
    <property type="entry name" value="SCP DOMAIN-CONTAINING PROTEIN"/>
    <property type="match status" value="1"/>
</dbReference>
<feature type="domain" description="SCP" evidence="3">
    <location>
        <begin position="175"/>
        <end position="287"/>
    </location>
</feature>
<dbReference type="KEGG" id="bvi:Bcep1808_2035"/>
<dbReference type="CDD" id="cd05379">
    <property type="entry name" value="CAP_bacterial"/>
    <property type="match status" value="1"/>
</dbReference>
<feature type="region of interest" description="Disordered" evidence="1">
    <location>
        <begin position="436"/>
        <end position="457"/>
    </location>
</feature>
<proteinExistence type="predicted"/>
<gene>
    <name evidence="4" type="ordered locus">Bcep1808_2035</name>
</gene>